<sequence>MENITINCVGICDEPKTCNHYEALEEVRQAGEPTNIHRKISNHKSFSFMLIRTLTSIQVQTLNSDEADETFLD</sequence>
<dbReference type="EMBL" id="CVRI01000009">
    <property type="protein sequence ID" value="CRK88686.1"/>
    <property type="molecule type" value="Genomic_DNA"/>
</dbReference>
<gene>
    <name evidence="1" type="ORF">CLUMA_CG002427</name>
</gene>
<dbReference type="Proteomes" id="UP000183832">
    <property type="component" value="Unassembled WGS sequence"/>
</dbReference>
<protein>
    <submittedName>
        <fullName evidence="1">CLUMA_CG002427, isoform A</fullName>
    </submittedName>
</protein>
<reference evidence="1 2" key="1">
    <citation type="submission" date="2015-04" db="EMBL/GenBank/DDBJ databases">
        <authorList>
            <person name="Syromyatnikov M.Y."/>
            <person name="Popov V.N."/>
        </authorList>
    </citation>
    <scope>NUCLEOTIDE SEQUENCE [LARGE SCALE GENOMIC DNA]</scope>
</reference>
<name>A0A1J1HQD8_9DIPT</name>
<proteinExistence type="predicted"/>
<accession>A0A1J1HQD8</accession>
<dbReference type="AlphaFoldDB" id="A0A1J1HQD8"/>
<organism evidence="1 2">
    <name type="scientific">Clunio marinus</name>
    <dbReference type="NCBI Taxonomy" id="568069"/>
    <lineage>
        <taxon>Eukaryota</taxon>
        <taxon>Metazoa</taxon>
        <taxon>Ecdysozoa</taxon>
        <taxon>Arthropoda</taxon>
        <taxon>Hexapoda</taxon>
        <taxon>Insecta</taxon>
        <taxon>Pterygota</taxon>
        <taxon>Neoptera</taxon>
        <taxon>Endopterygota</taxon>
        <taxon>Diptera</taxon>
        <taxon>Nematocera</taxon>
        <taxon>Chironomoidea</taxon>
        <taxon>Chironomidae</taxon>
        <taxon>Clunio</taxon>
    </lineage>
</organism>
<evidence type="ECO:0000313" key="2">
    <source>
        <dbReference type="Proteomes" id="UP000183832"/>
    </source>
</evidence>
<evidence type="ECO:0000313" key="1">
    <source>
        <dbReference type="EMBL" id="CRK88686.1"/>
    </source>
</evidence>
<keyword evidence="2" id="KW-1185">Reference proteome</keyword>